<evidence type="ECO:0000259" key="4">
    <source>
        <dbReference type="Pfam" id="PF13490"/>
    </source>
</evidence>
<evidence type="ECO:0000256" key="2">
    <source>
        <dbReference type="ARBA" id="ARBA00023163"/>
    </source>
</evidence>
<keyword evidence="3" id="KW-0472">Membrane</keyword>
<sequence>MITHPSPVLIARYATGDGALDEARVWAIEAHLEECPGCRARLADAVPSPTRELLDRVAVEVAAGVAAGPGPARRSRLRRTGVAARILPWFATAAGLILLAALFDLAFPRIPSLVLLLAPVAPLLPVAAAWSRRADPAWELLASVPRTGLVLLLRRTLAVLAAILPALAVAGGVTGHSPALWLLPCLAFTAAALAIGALVGVERAALGLAVAWSAAVVVPSLVGQRLPTILELSSWPGWAAVLAVLVAVLLIRAGAYRRLPVSRFDLST</sequence>
<dbReference type="Gene3D" id="1.10.10.1320">
    <property type="entry name" value="Anti-sigma factor, zinc-finger domain"/>
    <property type="match status" value="1"/>
</dbReference>
<reference evidence="5" key="1">
    <citation type="submission" date="2021-02" db="EMBL/GenBank/DDBJ databases">
        <title>Natrosporangium hydrolyticum gen. nov., sp. nov, a haloalkaliphilic actinobacterium from a soda solonchak soil.</title>
        <authorList>
            <person name="Sorokin D.Y."/>
            <person name="Khijniak T.V."/>
            <person name="Zakharycheva A.P."/>
            <person name="Boueva O.V."/>
            <person name="Ariskina E.V."/>
            <person name="Hahnke R.L."/>
            <person name="Bunk B."/>
            <person name="Sproer C."/>
            <person name="Schumann P."/>
            <person name="Evtushenko L.I."/>
            <person name="Kublanov I.V."/>
        </authorList>
    </citation>
    <scope>NUCLEOTIDE SEQUENCE</scope>
    <source>
        <strain evidence="5">DSM 106523</strain>
    </source>
</reference>
<dbReference type="AlphaFoldDB" id="A0A895Y5K6"/>
<keyword evidence="1" id="KW-0805">Transcription regulation</keyword>
<keyword evidence="6" id="KW-1185">Reference proteome</keyword>
<feature type="transmembrane region" description="Helical" evidence="3">
    <location>
        <begin position="152"/>
        <end position="173"/>
    </location>
</feature>
<accession>A0A895Y5K6</accession>
<keyword evidence="3" id="KW-1133">Transmembrane helix</keyword>
<dbReference type="InterPro" id="IPR027383">
    <property type="entry name" value="Znf_put"/>
</dbReference>
<evidence type="ECO:0000256" key="3">
    <source>
        <dbReference type="SAM" id="Phobius"/>
    </source>
</evidence>
<feature type="transmembrane region" description="Helical" evidence="3">
    <location>
        <begin position="206"/>
        <end position="223"/>
    </location>
</feature>
<protein>
    <submittedName>
        <fullName evidence="5">Zf-HC2 domain-containing protein</fullName>
    </submittedName>
</protein>
<dbReference type="Proteomes" id="UP000662857">
    <property type="component" value="Chromosome"/>
</dbReference>
<feature type="transmembrane region" description="Helical" evidence="3">
    <location>
        <begin position="82"/>
        <end position="103"/>
    </location>
</feature>
<keyword evidence="3" id="KW-0812">Transmembrane</keyword>
<evidence type="ECO:0000313" key="6">
    <source>
        <dbReference type="Proteomes" id="UP000662857"/>
    </source>
</evidence>
<feature type="transmembrane region" description="Helical" evidence="3">
    <location>
        <begin position="235"/>
        <end position="255"/>
    </location>
</feature>
<dbReference type="RefSeq" id="WP_239675041.1">
    <property type="nucleotide sequence ID" value="NZ_CP070499.1"/>
</dbReference>
<dbReference type="KEGG" id="nhy:JQS43_15100"/>
<organism evidence="5 6">
    <name type="scientific">Natronosporangium hydrolyticum</name>
    <dbReference type="NCBI Taxonomy" id="2811111"/>
    <lineage>
        <taxon>Bacteria</taxon>
        <taxon>Bacillati</taxon>
        <taxon>Actinomycetota</taxon>
        <taxon>Actinomycetes</taxon>
        <taxon>Micromonosporales</taxon>
        <taxon>Micromonosporaceae</taxon>
        <taxon>Natronosporangium</taxon>
    </lineage>
</organism>
<keyword evidence="2" id="KW-0804">Transcription</keyword>
<dbReference type="InterPro" id="IPR041916">
    <property type="entry name" value="Anti_sigma_zinc_sf"/>
</dbReference>
<evidence type="ECO:0000256" key="1">
    <source>
        <dbReference type="ARBA" id="ARBA00023015"/>
    </source>
</evidence>
<feature type="transmembrane region" description="Helical" evidence="3">
    <location>
        <begin position="109"/>
        <end position="131"/>
    </location>
</feature>
<dbReference type="EMBL" id="CP070499">
    <property type="protein sequence ID" value="QSB12984.1"/>
    <property type="molecule type" value="Genomic_DNA"/>
</dbReference>
<dbReference type="Pfam" id="PF13490">
    <property type="entry name" value="zf-HC2"/>
    <property type="match status" value="1"/>
</dbReference>
<proteinExistence type="predicted"/>
<feature type="transmembrane region" description="Helical" evidence="3">
    <location>
        <begin position="179"/>
        <end position="199"/>
    </location>
</feature>
<gene>
    <name evidence="5" type="ORF">JQS43_15100</name>
</gene>
<name>A0A895Y5K6_9ACTN</name>
<feature type="domain" description="Putative zinc-finger" evidence="4">
    <location>
        <begin position="17"/>
        <end position="39"/>
    </location>
</feature>
<evidence type="ECO:0000313" key="5">
    <source>
        <dbReference type="EMBL" id="QSB12984.1"/>
    </source>
</evidence>